<reference evidence="2 3" key="1">
    <citation type="submission" date="2019-02" db="EMBL/GenBank/DDBJ databases">
        <title>Genome sequencing of the rare red list fungi Bondarzewia mesenterica.</title>
        <authorList>
            <person name="Buettner E."/>
            <person name="Kellner H."/>
        </authorList>
    </citation>
    <scope>NUCLEOTIDE SEQUENCE [LARGE SCALE GENOMIC DNA]</scope>
    <source>
        <strain evidence="2 3">DSM 108281</strain>
    </source>
</reference>
<protein>
    <submittedName>
        <fullName evidence="2">Uncharacterized protein</fullName>
    </submittedName>
</protein>
<organism evidence="2 3">
    <name type="scientific">Bondarzewia mesenterica</name>
    <dbReference type="NCBI Taxonomy" id="1095465"/>
    <lineage>
        <taxon>Eukaryota</taxon>
        <taxon>Fungi</taxon>
        <taxon>Dikarya</taxon>
        <taxon>Basidiomycota</taxon>
        <taxon>Agaricomycotina</taxon>
        <taxon>Agaricomycetes</taxon>
        <taxon>Russulales</taxon>
        <taxon>Bondarzewiaceae</taxon>
        <taxon>Bondarzewia</taxon>
    </lineage>
</organism>
<proteinExistence type="predicted"/>
<dbReference type="Proteomes" id="UP000310158">
    <property type="component" value="Unassembled WGS sequence"/>
</dbReference>
<evidence type="ECO:0000313" key="3">
    <source>
        <dbReference type="Proteomes" id="UP000310158"/>
    </source>
</evidence>
<feature type="compositionally biased region" description="Basic and acidic residues" evidence="1">
    <location>
        <begin position="106"/>
        <end position="115"/>
    </location>
</feature>
<dbReference type="AlphaFoldDB" id="A0A4S4LGP5"/>
<evidence type="ECO:0000313" key="2">
    <source>
        <dbReference type="EMBL" id="THH11039.1"/>
    </source>
</evidence>
<comment type="caution">
    <text evidence="2">The sequence shown here is derived from an EMBL/GenBank/DDBJ whole genome shotgun (WGS) entry which is preliminary data.</text>
</comment>
<keyword evidence="3" id="KW-1185">Reference proteome</keyword>
<sequence>MDSTSTTKDSHEAGDMYILDVKSGDKWVEPKSYGFELLTHYAHGPHSIRCYKSTSKELFKVVWTFESEYRIITYFECWKDAGAQYEKVVKDLTSPDFLERCKGEKADDARIDDGTSKSLELPATSSGSFKGPGGHVIA</sequence>
<evidence type="ECO:0000256" key="1">
    <source>
        <dbReference type="SAM" id="MobiDB-lite"/>
    </source>
</evidence>
<accession>A0A4S4LGP5</accession>
<dbReference type="EMBL" id="SGPL01000536">
    <property type="protein sequence ID" value="THH11039.1"/>
    <property type="molecule type" value="Genomic_DNA"/>
</dbReference>
<feature type="region of interest" description="Disordered" evidence="1">
    <location>
        <begin position="106"/>
        <end position="138"/>
    </location>
</feature>
<gene>
    <name evidence="2" type="ORF">EW146_g8181</name>
</gene>
<name>A0A4S4LGP5_9AGAM</name>